<name>A0A0E9NB64_SAICN</name>
<evidence type="ECO:0000256" key="3">
    <source>
        <dbReference type="ARBA" id="ARBA00016182"/>
    </source>
</evidence>
<evidence type="ECO:0000256" key="7">
    <source>
        <dbReference type="ARBA" id="ARBA00022723"/>
    </source>
</evidence>
<dbReference type="Gene3D" id="1.10.132.70">
    <property type="match status" value="1"/>
</dbReference>
<comment type="subcellular location">
    <subcellularLocation>
        <location evidence="13">Nucleus</location>
    </subcellularLocation>
    <subcellularLocation>
        <location evidence="13">Chromosome</location>
        <location evidence="13">Telomere</location>
    </subcellularLocation>
</comment>
<evidence type="ECO:0000256" key="6">
    <source>
        <dbReference type="ARBA" id="ARBA00022695"/>
    </source>
</evidence>
<evidence type="ECO:0000256" key="13">
    <source>
        <dbReference type="RuleBase" id="RU365061"/>
    </source>
</evidence>
<dbReference type="PROSITE" id="PS50878">
    <property type="entry name" value="RT_POL"/>
    <property type="match status" value="1"/>
</dbReference>
<keyword evidence="5 13" id="KW-0808">Transferase</keyword>
<dbReference type="InterPro" id="IPR043502">
    <property type="entry name" value="DNA/RNA_pol_sf"/>
</dbReference>
<dbReference type="GO" id="GO:0000781">
    <property type="term" value="C:chromosome, telomeric region"/>
    <property type="evidence" value="ECO:0007669"/>
    <property type="project" value="UniProtKB-SubCell"/>
</dbReference>
<dbReference type="EC" id="2.7.7.49" evidence="2 13"/>
<accession>A0A0E9NB64</accession>
<keyword evidence="9 13" id="KW-0779">Telomere</keyword>
<dbReference type="InterPro" id="IPR000477">
    <property type="entry name" value="RT_dom"/>
</dbReference>
<dbReference type="GO" id="GO:0000333">
    <property type="term" value="C:telomerase catalytic core complex"/>
    <property type="evidence" value="ECO:0007669"/>
    <property type="project" value="TreeGrafter"/>
</dbReference>
<dbReference type="AlphaFoldDB" id="A0A0E9NB64"/>
<dbReference type="GO" id="GO:0070034">
    <property type="term" value="F:telomerase RNA binding"/>
    <property type="evidence" value="ECO:0007669"/>
    <property type="project" value="TreeGrafter"/>
</dbReference>
<dbReference type="SMART" id="SM00975">
    <property type="entry name" value="Telomerase_RBD"/>
    <property type="match status" value="1"/>
</dbReference>
<dbReference type="SUPFAM" id="SSF56672">
    <property type="entry name" value="DNA/RNA polymerases"/>
    <property type="match status" value="1"/>
</dbReference>
<evidence type="ECO:0000256" key="5">
    <source>
        <dbReference type="ARBA" id="ARBA00022679"/>
    </source>
</evidence>
<dbReference type="Pfam" id="PF00078">
    <property type="entry name" value="RVT_1"/>
    <property type="match status" value="1"/>
</dbReference>
<dbReference type="STRING" id="698492.A0A0E9NB64"/>
<proteinExistence type="inferred from homology"/>
<reference evidence="15 16" key="3">
    <citation type="journal article" date="2015" name="Genome Announc.">
        <title>Draft Genome Sequence of the Archiascomycetous Yeast Saitoella complicata.</title>
        <authorList>
            <person name="Yamauchi K."/>
            <person name="Kondo S."/>
            <person name="Hamamoto M."/>
            <person name="Takahashi Y."/>
            <person name="Ogura Y."/>
            <person name="Hayashi T."/>
            <person name="Nishida H."/>
        </authorList>
    </citation>
    <scope>NUCLEOTIDE SEQUENCE [LARGE SCALE GENOMIC DNA]</scope>
    <source>
        <strain evidence="15 16">NRRL Y-17804</strain>
    </source>
</reference>
<dbReference type="PANTHER" id="PTHR12066:SF0">
    <property type="entry name" value="TELOMERASE REVERSE TRANSCRIPTASE"/>
    <property type="match status" value="1"/>
</dbReference>
<dbReference type="Gene3D" id="3.30.70.2630">
    <property type="match status" value="1"/>
</dbReference>
<evidence type="ECO:0000259" key="14">
    <source>
        <dbReference type="PROSITE" id="PS50878"/>
    </source>
</evidence>
<keyword evidence="4 13" id="KW-0158">Chromosome</keyword>
<comment type="caution">
    <text evidence="15">The sequence shown here is derived from an EMBL/GenBank/DDBJ whole genome shotgun (WGS) entry which is preliminary data.</text>
</comment>
<gene>
    <name evidence="15" type="ORF">G7K_1291-t1</name>
</gene>
<reference evidence="15 16" key="2">
    <citation type="journal article" date="2014" name="J. Gen. Appl. Microbiol.">
        <title>The early diverging ascomycetous budding yeast Saitoella complicata has three histone deacetylases belonging to the Clr6, Hos2, and Rpd3 lineages.</title>
        <authorList>
            <person name="Nishida H."/>
            <person name="Matsumoto T."/>
            <person name="Kondo S."/>
            <person name="Hamamoto M."/>
            <person name="Yoshikawa H."/>
        </authorList>
    </citation>
    <scope>NUCLEOTIDE SEQUENCE [LARGE SCALE GENOMIC DNA]</scope>
    <source>
        <strain evidence="15 16">NRRL Y-17804</strain>
    </source>
</reference>
<dbReference type="Proteomes" id="UP000033140">
    <property type="component" value="Unassembled WGS sequence"/>
</dbReference>
<dbReference type="GO" id="GO:0007004">
    <property type="term" value="P:telomere maintenance via telomerase"/>
    <property type="evidence" value="ECO:0007669"/>
    <property type="project" value="TreeGrafter"/>
</dbReference>
<dbReference type="GO" id="GO:0003720">
    <property type="term" value="F:telomerase activity"/>
    <property type="evidence" value="ECO:0007669"/>
    <property type="project" value="InterPro"/>
</dbReference>
<evidence type="ECO:0000256" key="4">
    <source>
        <dbReference type="ARBA" id="ARBA00022454"/>
    </source>
</evidence>
<comment type="similarity">
    <text evidence="1 13">Belongs to the reverse transcriptase family. Telomerase subfamily.</text>
</comment>
<keyword evidence="11 13" id="KW-0539">Nucleus</keyword>
<dbReference type="GO" id="GO:0046872">
    <property type="term" value="F:metal ion binding"/>
    <property type="evidence" value="ECO:0007669"/>
    <property type="project" value="UniProtKB-KW"/>
</dbReference>
<dbReference type="InterPro" id="IPR021891">
    <property type="entry name" value="Telomerase_RBD"/>
</dbReference>
<evidence type="ECO:0000256" key="2">
    <source>
        <dbReference type="ARBA" id="ARBA00012493"/>
    </source>
</evidence>
<evidence type="ECO:0000313" key="15">
    <source>
        <dbReference type="EMBL" id="GAO47079.1"/>
    </source>
</evidence>
<dbReference type="OMA" id="FDTIPQE"/>
<comment type="catalytic activity">
    <reaction evidence="12 13">
        <text>DNA(n) + a 2'-deoxyribonucleoside 5'-triphosphate = DNA(n+1) + diphosphate</text>
        <dbReference type="Rhea" id="RHEA:22508"/>
        <dbReference type="Rhea" id="RHEA-COMP:17339"/>
        <dbReference type="Rhea" id="RHEA-COMP:17340"/>
        <dbReference type="ChEBI" id="CHEBI:33019"/>
        <dbReference type="ChEBI" id="CHEBI:61560"/>
        <dbReference type="ChEBI" id="CHEBI:173112"/>
        <dbReference type="EC" id="2.7.7.49"/>
    </reaction>
</comment>
<keyword evidence="6 13" id="KW-0548">Nucleotidyltransferase</keyword>
<evidence type="ECO:0000256" key="12">
    <source>
        <dbReference type="ARBA" id="ARBA00048173"/>
    </source>
</evidence>
<keyword evidence="10 13" id="KW-0695">RNA-directed DNA polymerase</keyword>
<dbReference type="PANTHER" id="PTHR12066">
    <property type="entry name" value="TELOMERASE REVERSE TRANSCRIPTASE"/>
    <property type="match status" value="1"/>
</dbReference>
<dbReference type="PRINTS" id="PR01365">
    <property type="entry name" value="TELOMERASERT"/>
</dbReference>
<feature type="domain" description="Reverse transcriptase" evidence="14">
    <location>
        <begin position="587"/>
        <end position="920"/>
    </location>
</feature>
<keyword evidence="7 13" id="KW-0479">Metal-binding</keyword>
<dbReference type="Pfam" id="PF21399">
    <property type="entry name" value="TERT_C"/>
    <property type="match status" value="1"/>
</dbReference>
<comment type="function">
    <text evidence="13">Telomerase is a ribonucleoprotein enzyme essential for the replication of chromosome termini in most eukaryotes. It elongates telomeres. It is a reverse transcriptase that adds simple sequence repeats to chromosome ends by copying a template sequence within the RNA component of the enzyme.</text>
</comment>
<evidence type="ECO:0000256" key="1">
    <source>
        <dbReference type="ARBA" id="ARBA00008001"/>
    </source>
</evidence>
<evidence type="ECO:0000256" key="11">
    <source>
        <dbReference type="ARBA" id="ARBA00023242"/>
    </source>
</evidence>
<dbReference type="InterPro" id="IPR003545">
    <property type="entry name" value="Telomerase_RT"/>
</dbReference>
<evidence type="ECO:0000256" key="8">
    <source>
        <dbReference type="ARBA" id="ARBA00022842"/>
    </source>
</evidence>
<keyword evidence="16" id="KW-1185">Reference proteome</keyword>
<dbReference type="CDD" id="cd01648">
    <property type="entry name" value="TERT"/>
    <property type="match status" value="1"/>
</dbReference>
<dbReference type="EMBL" id="BACD03000007">
    <property type="protein sequence ID" value="GAO47079.1"/>
    <property type="molecule type" value="Genomic_DNA"/>
</dbReference>
<dbReference type="Pfam" id="PF12009">
    <property type="entry name" value="Telomerase_RBD"/>
    <property type="match status" value="1"/>
</dbReference>
<organism evidence="15 16">
    <name type="scientific">Saitoella complicata (strain BCRC 22490 / CBS 7301 / JCM 7358 / NBRC 10748 / NRRL Y-17804)</name>
    <dbReference type="NCBI Taxonomy" id="698492"/>
    <lineage>
        <taxon>Eukaryota</taxon>
        <taxon>Fungi</taxon>
        <taxon>Dikarya</taxon>
        <taxon>Ascomycota</taxon>
        <taxon>Taphrinomycotina</taxon>
        <taxon>Taphrinomycotina incertae sedis</taxon>
        <taxon>Saitoella</taxon>
    </lineage>
</organism>
<evidence type="ECO:0000313" key="16">
    <source>
        <dbReference type="Proteomes" id="UP000033140"/>
    </source>
</evidence>
<sequence length="1108" mass="126064">MATHNSRVLGLYYPNILTLHEYLNRRLASTNLLLPSDPDAFKALLETTFVCLRDQDVLLLNSKTESPRFDQGITQTELVSRAIQEHFACARGKPHNVITQGYQYANDTIVVTGMGALGSDIVSVCPNTHVDTLKSPLWSMVTRRAGGTVVYDLLMHSSVFVALPHDCFYQLTGTPLYSLKPLAKSSTTFASVEVLGPAHVPTLKRSASESFGLEPSKRLMLASIRRARSALTLEEPTTVHEPRQPVGRRRVLKQPQIHKANQITFVRSRLFYARPSFSTRGNISLGFRNMHILNRATSSSHLLKYVFPRQHGLHNVFTSTVDRRETTQPFQDYTLREKEIEIRGELRIPERLRNMQSLVAKLLGSHRSCSYATMVSHYCPVTSTGVTSTVDEIMDPDISVSALFTTQVDGNSSAITSSPLVSLVPKQLAGRKIDVTSFHSSHIHVSAFLRAAVAAVVPREVWGSHHNRLLIMRALDGFVRLHRFETLSLHTVLQGFRLTDLSWLGPTHTHMKLCRSETMKRLEILSELLYWIFDSFAIPLLRSTFYVTEANGKRNQVLYFRQDVWQAICDRELLRLKSTMFAEVEKTKALRILARRQLGYTLIRLLPKETGVRPIMNLKRRGFGLEINKKTGEIVRQKFLGASINSLLTQVLHVLNYEKQRDPAALGSSLFSVSELYPRLKQFKQTLVNKGWQGRRLYLVKADVQSCFDTIDQTKIIDLLDNLLSEDEYMLQKYVTVQPKDSSRIGTKYTMKADPADDISAFSTMAANMAQKSRNTVYVDQVSHKYKERLDVLAMVEEHIQNNLVKIGRKYYRQRTGIPQGSVLSTILCNFFYGDLEKKHLGFINPETSVLFRLIDDFLFITLDRDDAQRFVEVMHRGFPEYGCLINVEKTLVNFESTVAGKKVQRLVGTQCFPYCGITIHTSTLDLKKDDERQSNIHQADTVTVEMNCRPGDTFVNKIFASLRIQCQPMLFDTKLNSLRTVMTNTHQVFATCAMKLHAYLSTLHKVTDIRIKKVKEAIEQLLGVFYNLMSGKEKTVRGYQFAVSEKQVKWLGVQAFHAVLLPKQSRYRELLRWLKEMRDTVEQGNALAQKKMMLAAIADARTESLAY</sequence>
<keyword evidence="8 13" id="KW-0460">Magnesium</keyword>
<evidence type="ECO:0000256" key="9">
    <source>
        <dbReference type="ARBA" id="ARBA00022895"/>
    </source>
</evidence>
<reference evidence="15 16" key="1">
    <citation type="journal article" date="2011" name="J. Gen. Appl. Microbiol.">
        <title>Draft genome sequencing of the enigmatic yeast Saitoella complicata.</title>
        <authorList>
            <person name="Nishida H."/>
            <person name="Hamamoto M."/>
            <person name="Sugiyama J."/>
        </authorList>
    </citation>
    <scope>NUCLEOTIDE SEQUENCE [LARGE SCALE GENOMIC DNA]</scope>
    <source>
        <strain evidence="15 16">NRRL Y-17804</strain>
    </source>
</reference>
<dbReference type="InterPro" id="IPR049139">
    <property type="entry name" value="TERT_C"/>
</dbReference>
<dbReference type="Gene3D" id="1.10.357.90">
    <property type="match status" value="1"/>
</dbReference>
<dbReference type="GO" id="GO:0042162">
    <property type="term" value="F:telomeric DNA binding"/>
    <property type="evidence" value="ECO:0007669"/>
    <property type="project" value="TreeGrafter"/>
</dbReference>
<protein>
    <recommendedName>
        <fullName evidence="3 13">Telomerase reverse transcriptase</fullName>
        <ecNumber evidence="2 13">2.7.7.49</ecNumber>
    </recommendedName>
    <alternativeName>
        <fullName evidence="13">Telomerase catalytic subunit</fullName>
    </alternativeName>
</protein>
<evidence type="ECO:0000256" key="10">
    <source>
        <dbReference type="ARBA" id="ARBA00022918"/>
    </source>
</evidence>